<evidence type="ECO:0000313" key="2">
    <source>
        <dbReference type="Proteomes" id="UP000324222"/>
    </source>
</evidence>
<sequence>MRIWVHAGGEGVEQPPASHEERCAVDVLSYCQASETLRPQPYPVHGCSVGFFLRLQPVRSEHGYGDEEEGQGVKANGPPSCCRASFPWRHHHVHGFTPSPLNSLLDHTHTLQHTPTNFIFRLW</sequence>
<name>A0A5B7DKC7_PORTR</name>
<accession>A0A5B7DKC7</accession>
<protein>
    <submittedName>
        <fullName evidence="1">Uncharacterized protein</fullName>
    </submittedName>
</protein>
<comment type="caution">
    <text evidence="1">The sequence shown here is derived from an EMBL/GenBank/DDBJ whole genome shotgun (WGS) entry which is preliminary data.</text>
</comment>
<evidence type="ECO:0000313" key="1">
    <source>
        <dbReference type="EMBL" id="MPC21573.1"/>
    </source>
</evidence>
<dbReference type="Proteomes" id="UP000324222">
    <property type="component" value="Unassembled WGS sequence"/>
</dbReference>
<dbReference type="EMBL" id="VSRR010000991">
    <property type="protein sequence ID" value="MPC21573.1"/>
    <property type="molecule type" value="Genomic_DNA"/>
</dbReference>
<keyword evidence="2" id="KW-1185">Reference proteome</keyword>
<proteinExistence type="predicted"/>
<gene>
    <name evidence="1" type="ORF">E2C01_014562</name>
</gene>
<reference evidence="1 2" key="1">
    <citation type="submission" date="2019-05" db="EMBL/GenBank/DDBJ databases">
        <title>Another draft genome of Portunus trituberculatus and its Hox gene families provides insights of decapod evolution.</title>
        <authorList>
            <person name="Jeong J.-H."/>
            <person name="Song I."/>
            <person name="Kim S."/>
            <person name="Choi T."/>
            <person name="Kim D."/>
            <person name="Ryu S."/>
            <person name="Kim W."/>
        </authorList>
    </citation>
    <scope>NUCLEOTIDE SEQUENCE [LARGE SCALE GENOMIC DNA]</scope>
    <source>
        <tissue evidence="1">Muscle</tissue>
    </source>
</reference>
<organism evidence="1 2">
    <name type="scientific">Portunus trituberculatus</name>
    <name type="common">Swimming crab</name>
    <name type="synonym">Neptunus trituberculatus</name>
    <dbReference type="NCBI Taxonomy" id="210409"/>
    <lineage>
        <taxon>Eukaryota</taxon>
        <taxon>Metazoa</taxon>
        <taxon>Ecdysozoa</taxon>
        <taxon>Arthropoda</taxon>
        <taxon>Crustacea</taxon>
        <taxon>Multicrustacea</taxon>
        <taxon>Malacostraca</taxon>
        <taxon>Eumalacostraca</taxon>
        <taxon>Eucarida</taxon>
        <taxon>Decapoda</taxon>
        <taxon>Pleocyemata</taxon>
        <taxon>Brachyura</taxon>
        <taxon>Eubrachyura</taxon>
        <taxon>Portunoidea</taxon>
        <taxon>Portunidae</taxon>
        <taxon>Portuninae</taxon>
        <taxon>Portunus</taxon>
    </lineage>
</organism>
<dbReference type="AlphaFoldDB" id="A0A5B7DKC7"/>